<dbReference type="VEuPathDB" id="VectorBase:GAUT041522"/>
<protein>
    <submittedName>
        <fullName evidence="1">Uncharacterized protein</fullName>
    </submittedName>
</protein>
<proteinExistence type="predicted"/>
<organism evidence="1 2">
    <name type="scientific">Glossina austeni</name>
    <name type="common">Savannah tsetse fly</name>
    <dbReference type="NCBI Taxonomy" id="7395"/>
    <lineage>
        <taxon>Eukaryota</taxon>
        <taxon>Metazoa</taxon>
        <taxon>Ecdysozoa</taxon>
        <taxon>Arthropoda</taxon>
        <taxon>Hexapoda</taxon>
        <taxon>Insecta</taxon>
        <taxon>Pterygota</taxon>
        <taxon>Neoptera</taxon>
        <taxon>Endopterygota</taxon>
        <taxon>Diptera</taxon>
        <taxon>Brachycera</taxon>
        <taxon>Muscomorpha</taxon>
        <taxon>Hippoboscoidea</taxon>
        <taxon>Glossinidae</taxon>
        <taxon>Glossina</taxon>
    </lineage>
</organism>
<evidence type="ECO:0000313" key="2">
    <source>
        <dbReference type="Proteomes" id="UP000078200"/>
    </source>
</evidence>
<name>A0A1A9VMB3_GLOAU</name>
<dbReference type="AlphaFoldDB" id="A0A1A9VMB3"/>
<accession>A0A1A9VMB3</accession>
<dbReference type="EnsemblMetazoa" id="GAUT041522-RA">
    <property type="protein sequence ID" value="GAUT041522-PA"/>
    <property type="gene ID" value="GAUT041522"/>
</dbReference>
<dbReference type="Proteomes" id="UP000078200">
    <property type="component" value="Unassembled WGS sequence"/>
</dbReference>
<evidence type="ECO:0000313" key="1">
    <source>
        <dbReference type="EnsemblMetazoa" id="GAUT041522-PA"/>
    </source>
</evidence>
<sequence>MFLSSALIKGKGCQACAFMKAWSQSSSKTINIAVRTTTTTTTTTINFSISFYLWSDVVLQSISGCSLSDSRQMKKFPLLATKCVPEVREMNLELLMEVTERRTPPSSPYLLSMNQEHFKLYGTFSGFIESTKRKLENTLQQNPYNI</sequence>
<reference evidence="1" key="1">
    <citation type="submission" date="2020-05" db="UniProtKB">
        <authorList>
            <consortium name="EnsemblMetazoa"/>
        </authorList>
    </citation>
    <scope>IDENTIFICATION</scope>
    <source>
        <strain evidence="1">TTRI</strain>
    </source>
</reference>
<keyword evidence="2" id="KW-1185">Reference proteome</keyword>